<dbReference type="Pfam" id="PF25601">
    <property type="entry name" value="AAA_lid_14"/>
    <property type="match status" value="1"/>
</dbReference>
<dbReference type="Pfam" id="PF02954">
    <property type="entry name" value="HTH_8"/>
    <property type="match status" value="1"/>
</dbReference>
<dbReference type="InterPro" id="IPR011006">
    <property type="entry name" value="CheY-like_superfamily"/>
</dbReference>
<keyword evidence="2" id="KW-0067">ATP-binding</keyword>
<dbReference type="Gene3D" id="3.40.50.300">
    <property type="entry name" value="P-loop containing nucleotide triphosphate hydrolases"/>
    <property type="match status" value="1"/>
</dbReference>
<dbReference type="GO" id="GO:0000160">
    <property type="term" value="P:phosphorelay signal transduction system"/>
    <property type="evidence" value="ECO:0007669"/>
    <property type="project" value="InterPro"/>
</dbReference>
<dbReference type="PANTHER" id="PTHR32071">
    <property type="entry name" value="TRANSCRIPTIONAL REGULATORY PROTEIN"/>
    <property type="match status" value="1"/>
</dbReference>
<dbReference type="PROSITE" id="PS50045">
    <property type="entry name" value="SIGMA54_INTERACT_4"/>
    <property type="match status" value="1"/>
</dbReference>
<evidence type="ECO:0000256" key="6">
    <source>
        <dbReference type="PROSITE-ProRule" id="PRU00169"/>
    </source>
</evidence>
<dbReference type="PROSITE" id="PS50110">
    <property type="entry name" value="RESPONSE_REGULATORY"/>
    <property type="match status" value="1"/>
</dbReference>
<evidence type="ECO:0000259" key="8">
    <source>
        <dbReference type="PROSITE" id="PS50110"/>
    </source>
</evidence>
<dbReference type="PROSITE" id="PS00688">
    <property type="entry name" value="SIGMA54_INTERACT_3"/>
    <property type="match status" value="1"/>
</dbReference>
<protein>
    <recommendedName>
        <fullName evidence="11">Sigma-54-dependent Fis family transcriptional regulator</fullName>
    </recommendedName>
</protein>
<dbReference type="FunFam" id="3.40.50.300:FF:000006">
    <property type="entry name" value="DNA-binding transcriptional regulator NtrC"/>
    <property type="match status" value="1"/>
</dbReference>
<dbReference type="HOGENOM" id="CLU_000445_0_6_7"/>
<evidence type="ECO:0000256" key="2">
    <source>
        <dbReference type="ARBA" id="ARBA00022840"/>
    </source>
</evidence>
<dbReference type="Gene3D" id="1.10.8.60">
    <property type="match status" value="1"/>
</dbReference>
<dbReference type="PANTHER" id="PTHR32071:SF14">
    <property type="entry name" value="TRANSCRIPTIONAL REGULATORY PROTEIN RTCR"/>
    <property type="match status" value="1"/>
</dbReference>
<keyword evidence="4" id="KW-0238">DNA-binding</keyword>
<dbReference type="PROSITE" id="PS00676">
    <property type="entry name" value="SIGMA54_INTERACT_2"/>
    <property type="match status" value="1"/>
</dbReference>
<dbReference type="SUPFAM" id="SSF52172">
    <property type="entry name" value="CheY-like"/>
    <property type="match status" value="1"/>
</dbReference>
<dbReference type="InterPro" id="IPR002197">
    <property type="entry name" value="HTH_Fis"/>
</dbReference>
<evidence type="ECO:0000256" key="4">
    <source>
        <dbReference type="ARBA" id="ARBA00023125"/>
    </source>
</evidence>
<dbReference type="Gene3D" id="3.40.50.2300">
    <property type="match status" value="1"/>
</dbReference>
<keyword evidence="6" id="KW-0597">Phosphoprotein</keyword>
<sequence length="452" mass="49723">MATILIIEDEVVLGKSIARYLTKAGLTCVVATTAEAGLKRFEEITPDLVLLDIRLHGMDGLEALRHMMTLRPEVRVVVMTAYGTIETAVQAMKTGACDYICKPFDLEALREVIESALDHLPASQRLAASAPPLTMIGDCPSMQAILKLIERFAQIVPREGGDLPTILILGETGTGKDLAARAIHAKSPFASGPFVEVNCTALPKELIEAELFGYEKGAFTGATEAKRGLFEAAEGGTLFLDEVGDLSLEAQAKLLRVIEYKTVRPIGSLHARKVHMRIIAATNRDLEALTRKQVFRLDLFYRLNVLRLELPPLCARGDDIVSLSKYVLQMLAQKYTMPVKQLAPEAIQALRQYTWPGNVRELAHVMERAVLLNDQAVVEAECLGLPHAEPAQPDNKPAHGSMCLPEMEQQLIERALVSTKGNVSEAARRLGIGREALRYRLQKYDIPAMRLG</sequence>
<gene>
    <name evidence="9" type="ORF">ETSY1_01390</name>
</gene>
<reference evidence="9 10" key="1">
    <citation type="journal article" date="2014" name="Nature">
        <title>An environmental bacterial taxon with a large and distinct metabolic repertoire.</title>
        <authorList>
            <person name="Wilson M.C."/>
            <person name="Mori T."/>
            <person name="Ruckert C."/>
            <person name="Uria A.R."/>
            <person name="Helf M.J."/>
            <person name="Takada K."/>
            <person name="Gernert C."/>
            <person name="Steffens U.A."/>
            <person name="Heycke N."/>
            <person name="Schmitt S."/>
            <person name="Rinke C."/>
            <person name="Helfrich E.J."/>
            <person name="Brachmann A.O."/>
            <person name="Gurgui C."/>
            <person name="Wakimoto T."/>
            <person name="Kracht M."/>
            <person name="Crusemann M."/>
            <person name="Hentschel U."/>
            <person name="Abe I."/>
            <person name="Matsunaga S."/>
            <person name="Kalinowski J."/>
            <person name="Takeyama H."/>
            <person name="Piel J."/>
        </authorList>
    </citation>
    <scope>NUCLEOTIDE SEQUENCE [LARGE SCALE GENOMIC DNA]</scope>
    <source>
        <strain evidence="10">TSY1</strain>
    </source>
</reference>
<dbReference type="GO" id="GO:0043565">
    <property type="term" value="F:sequence-specific DNA binding"/>
    <property type="evidence" value="ECO:0007669"/>
    <property type="project" value="InterPro"/>
</dbReference>
<keyword evidence="3" id="KW-0805">Transcription regulation</keyword>
<dbReference type="InterPro" id="IPR001789">
    <property type="entry name" value="Sig_transdc_resp-reg_receiver"/>
</dbReference>
<feature type="domain" description="Sigma-54 factor interaction" evidence="7">
    <location>
        <begin position="135"/>
        <end position="371"/>
    </location>
</feature>
<accession>W4LYT8</accession>
<dbReference type="InterPro" id="IPR009057">
    <property type="entry name" value="Homeodomain-like_sf"/>
</dbReference>
<evidence type="ECO:0000256" key="5">
    <source>
        <dbReference type="ARBA" id="ARBA00023163"/>
    </source>
</evidence>
<dbReference type="Gene3D" id="1.10.10.60">
    <property type="entry name" value="Homeodomain-like"/>
    <property type="match status" value="1"/>
</dbReference>
<keyword evidence="1" id="KW-0547">Nucleotide-binding</keyword>
<dbReference type="InterPro" id="IPR003593">
    <property type="entry name" value="AAA+_ATPase"/>
</dbReference>
<dbReference type="Proteomes" id="UP000019141">
    <property type="component" value="Unassembled WGS sequence"/>
</dbReference>
<dbReference type="Pfam" id="PF00158">
    <property type="entry name" value="Sigma54_activat"/>
    <property type="match status" value="1"/>
</dbReference>
<dbReference type="Pfam" id="PF00072">
    <property type="entry name" value="Response_reg"/>
    <property type="match status" value="1"/>
</dbReference>
<name>W4LYT8_ENTF1</name>
<dbReference type="InterPro" id="IPR027417">
    <property type="entry name" value="P-loop_NTPase"/>
</dbReference>
<organism evidence="9 10">
    <name type="scientific">Entotheonella factor</name>
    <dbReference type="NCBI Taxonomy" id="1429438"/>
    <lineage>
        <taxon>Bacteria</taxon>
        <taxon>Pseudomonadati</taxon>
        <taxon>Nitrospinota/Tectimicrobiota group</taxon>
        <taxon>Candidatus Tectimicrobiota</taxon>
        <taxon>Candidatus Entotheonellia</taxon>
        <taxon>Candidatus Entotheonellales</taxon>
        <taxon>Candidatus Entotheonellaceae</taxon>
        <taxon>Candidatus Entotheonella</taxon>
    </lineage>
</organism>
<dbReference type="GO" id="GO:0005524">
    <property type="term" value="F:ATP binding"/>
    <property type="evidence" value="ECO:0007669"/>
    <property type="project" value="UniProtKB-KW"/>
</dbReference>
<dbReference type="InterPro" id="IPR025943">
    <property type="entry name" value="Sigma_54_int_dom_ATP-bd_2"/>
</dbReference>
<dbReference type="EMBL" id="AZHW01000081">
    <property type="protein sequence ID" value="ETX03068.1"/>
    <property type="molecule type" value="Genomic_DNA"/>
</dbReference>
<evidence type="ECO:0000259" key="7">
    <source>
        <dbReference type="PROSITE" id="PS50045"/>
    </source>
</evidence>
<feature type="modified residue" description="4-aspartylphosphate" evidence="6">
    <location>
        <position position="52"/>
    </location>
</feature>
<evidence type="ECO:0000313" key="9">
    <source>
        <dbReference type="EMBL" id="ETX03068.1"/>
    </source>
</evidence>
<comment type="caution">
    <text evidence="9">The sequence shown here is derived from an EMBL/GenBank/DDBJ whole genome shotgun (WGS) entry which is preliminary data.</text>
</comment>
<dbReference type="InterPro" id="IPR058031">
    <property type="entry name" value="AAA_lid_NorR"/>
</dbReference>
<keyword evidence="10" id="KW-1185">Reference proteome</keyword>
<dbReference type="PRINTS" id="PR01590">
    <property type="entry name" value="HTHFIS"/>
</dbReference>
<feature type="domain" description="Response regulatory" evidence="8">
    <location>
        <begin position="3"/>
        <end position="117"/>
    </location>
</feature>
<dbReference type="InterPro" id="IPR025944">
    <property type="entry name" value="Sigma_54_int_dom_CS"/>
</dbReference>
<dbReference type="InterPro" id="IPR002078">
    <property type="entry name" value="Sigma_54_int"/>
</dbReference>
<dbReference type="GO" id="GO:0006355">
    <property type="term" value="P:regulation of DNA-templated transcription"/>
    <property type="evidence" value="ECO:0007669"/>
    <property type="project" value="InterPro"/>
</dbReference>
<dbReference type="SUPFAM" id="SSF46689">
    <property type="entry name" value="Homeodomain-like"/>
    <property type="match status" value="1"/>
</dbReference>
<dbReference type="SUPFAM" id="SSF52540">
    <property type="entry name" value="P-loop containing nucleoside triphosphate hydrolases"/>
    <property type="match status" value="1"/>
</dbReference>
<keyword evidence="5" id="KW-0804">Transcription</keyword>
<dbReference type="SMART" id="SM00382">
    <property type="entry name" value="AAA"/>
    <property type="match status" value="1"/>
</dbReference>
<dbReference type="SMART" id="SM00448">
    <property type="entry name" value="REC"/>
    <property type="match status" value="1"/>
</dbReference>
<evidence type="ECO:0000256" key="1">
    <source>
        <dbReference type="ARBA" id="ARBA00022741"/>
    </source>
</evidence>
<dbReference type="CDD" id="cd00009">
    <property type="entry name" value="AAA"/>
    <property type="match status" value="1"/>
</dbReference>
<dbReference type="AlphaFoldDB" id="W4LYT8"/>
<evidence type="ECO:0000313" key="10">
    <source>
        <dbReference type="Proteomes" id="UP000019141"/>
    </source>
</evidence>
<evidence type="ECO:0008006" key="11">
    <source>
        <dbReference type="Google" id="ProtNLM"/>
    </source>
</evidence>
<proteinExistence type="predicted"/>
<evidence type="ECO:0000256" key="3">
    <source>
        <dbReference type="ARBA" id="ARBA00023015"/>
    </source>
</evidence>